<reference evidence="1" key="2">
    <citation type="submission" date="2020-09" db="EMBL/GenBank/DDBJ databases">
        <authorList>
            <person name="Sun Q."/>
            <person name="Sedlacek I."/>
        </authorList>
    </citation>
    <scope>NUCLEOTIDE SEQUENCE</scope>
    <source>
        <strain evidence="1">CCM 8711</strain>
    </source>
</reference>
<dbReference type="Proteomes" id="UP000662074">
    <property type="component" value="Unassembled WGS sequence"/>
</dbReference>
<reference evidence="1" key="1">
    <citation type="journal article" date="2014" name="Int. J. Syst. Evol. Microbiol.">
        <title>Complete genome sequence of Corynebacterium casei LMG S-19264T (=DSM 44701T), isolated from a smear-ripened cheese.</title>
        <authorList>
            <consortium name="US DOE Joint Genome Institute (JGI-PGF)"/>
            <person name="Walter F."/>
            <person name="Albersmeier A."/>
            <person name="Kalinowski J."/>
            <person name="Ruckert C."/>
        </authorList>
    </citation>
    <scope>NUCLEOTIDE SEQUENCE</scope>
    <source>
        <strain evidence="1">CCM 8711</strain>
    </source>
</reference>
<proteinExistence type="predicted"/>
<accession>A0A917N1G3</accession>
<keyword evidence="2" id="KW-1185">Reference proteome</keyword>
<comment type="caution">
    <text evidence="1">The sequence shown here is derived from an EMBL/GenBank/DDBJ whole genome shotgun (WGS) entry which is preliminary data.</text>
</comment>
<dbReference type="RefSeq" id="WP_188416333.1">
    <property type="nucleotide sequence ID" value="NZ_BMDO01000005.1"/>
</dbReference>
<name>A0A917N1G3_9SPHI</name>
<organism evidence="1 2">
    <name type="scientific">Mucilaginibacter galii</name>
    <dbReference type="NCBI Taxonomy" id="2005073"/>
    <lineage>
        <taxon>Bacteria</taxon>
        <taxon>Pseudomonadati</taxon>
        <taxon>Bacteroidota</taxon>
        <taxon>Sphingobacteriia</taxon>
        <taxon>Sphingobacteriales</taxon>
        <taxon>Sphingobacteriaceae</taxon>
        <taxon>Mucilaginibacter</taxon>
    </lineage>
</organism>
<gene>
    <name evidence="1" type="ORF">GCM10011425_20380</name>
</gene>
<sequence>MSNNNTIGFSYKVENVTLQTIDDTLRTTTSFVTKDIIEEINQKLKIQNFKVDEASLRSKYTDDQLYIEGFAVEIKEPKSMGFMTGR</sequence>
<evidence type="ECO:0000313" key="1">
    <source>
        <dbReference type="EMBL" id="GGI50826.1"/>
    </source>
</evidence>
<dbReference type="EMBL" id="BMDO01000005">
    <property type="protein sequence ID" value="GGI50826.1"/>
    <property type="molecule type" value="Genomic_DNA"/>
</dbReference>
<evidence type="ECO:0000313" key="2">
    <source>
        <dbReference type="Proteomes" id="UP000662074"/>
    </source>
</evidence>
<protein>
    <submittedName>
        <fullName evidence="1">Uncharacterized protein</fullName>
    </submittedName>
</protein>
<dbReference type="AlphaFoldDB" id="A0A917N1G3"/>